<keyword evidence="2" id="KW-0732">Signal</keyword>
<dbReference type="EMBL" id="CP001681">
    <property type="protein sequence ID" value="ACU02461.1"/>
    <property type="molecule type" value="Genomic_DNA"/>
</dbReference>
<proteinExistence type="predicted"/>
<keyword evidence="1" id="KW-0472">Membrane</keyword>
<evidence type="ECO:0000256" key="1">
    <source>
        <dbReference type="SAM" id="Phobius"/>
    </source>
</evidence>
<protein>
    <recommendedName>
        <fullName evidence="3">Protein-glutamine gamma-glutamyltransferase-like C-terminal domain-containing protein</fullName>
    </recommendedName>
</protein>
<feature type="transmembrane region" description="Helical" evidence="1">
    <location>
        <begin position="98"/>
        <end position="118"/>
    </location>
</feature>
<dbReference type="Pfam" id="PF13559">
    <property type="entry name" value="DUF4129"/>
    <property type="match status" value="1"/>
</dbReference>
<feature type="signal peptide" evidence="2">
    <location>
        <begin position="1"/>
        <end position="19"/>
    </location>
</feature>
<dbReference type="RefSeq" id="WP_012780414.1">
    <property type="nucleotide sequence ID" value="NC_013061.1"/>
</dbReference>
<evidence type="ECO:0000313" key="5">
    <source>
        <dbReference type="Proteomes" id="UP000000852"/>
    </source>
</evidence>
<dbReference type="OrthoDB" id="5491447at2"/>
<sequence length="241" mass="28087">MRKALVVLLLCCLTLPVFASVPAAKDPVQPARLINDSTNLKVRRFDLQQMDAYRAQKAFRYDDVAPLHEGLWEKFWRWVWRQINDLISNKYSGGFLKYLLIAGVVAIFVFVIVKMLGLDLRIFAGKPKVVEVPYTESADNIHEINFNEEIERAIAAANYRLAVRLFYLYSLKRLDESALISWLPEKTNQTYIAELADPEKRQQFSRLTTQFEYIWYGEFFIDKETFGYVKGDFDRFNGKGT</sequence>
<reference evidence="4 5" key="1">
    <citation type="journal article" date="2009" name="Stand. Genomic Sci.">
        <title>Complete genome sequence of Pedobacter heparinus type strain (HIM 762-3).</title>
        <authorList>
            <person name="Han C."/>
            <person name="Spring S."/>
            <person name="Lapidus A."/>
            <person name="Del Rio T.G."/>
            <person name="Tice H."/>
            <person name="Copeland A."/>
            <person name="Cheng J.F."/>
            <person name="Lucas S."/>
            <person name="Chen F."/>
            <person name="Nolan M."/>
            <person name="Bruce D."/>
            <person name="Goodwin L."/>
            <person name="Pitluck S."/>
            <person name="Ivanova N."/>
            <person name="Mavromatis K."/>
            <person name="Mikhailova N."/>
            <person name="Pati A."/>
            <person name="Chen A."/>
            <person name="Palaniappan K."/>
            <person name="Land M."/>
            <person name="Hauser L."/>
            <person name="Chang Y.J."/>
            <person name="Jeffries C.C."/>
            <person name="Saunders E."/>
            <person name="Chertkov O."/>
            <person name="Brettin T."/>
            <person name="Goker M."/>
            <person name="Rohde M."/>
            <person name="Bristow J."/>
            <person name="Eisen J.A."/>
            <person name="Markowitz V."/>
            <person name="Hugenholtz P."/>
            <person name="Kyrpides N.C."/>
            <person name="Klenk H.P."/>
            <person name="Detter J.C."/>
        </authorList>
    </citation>
    <scope>NUCLEOTIDE SEQUENCE [LARGE SCALE GENOMIC DNA]</scope>
    <source>
        <strain evidence="5">ATCC 13125 / DSM 2366 / CIP 104194 / JCM 7457 / NBRC 12017 / NCIMB 9290 / NRRL B-14731 / HIM 762-3</strain>
    </source>
</reference>
<name>C6XYX9_PEDHD</name>
<dbReference type="InterPro" id="IPR025403">
    <property type="entry name" value="TgpA-like_C"/>
</dbReference>
<dbReference type="AlphaFoldDB" id="C6XYX9"/>
<dbReference type="STRING" id="485917.Phep_0235"/>
<keyword evidence="5" id="KW-1185">Reference proteome</keyword>
<accession>C6XYX9</accession>
<dbReference type="Proteomes" id="UP000000852">
    <property type="component" value="Chromosome"/>
</dbReference>
<evidence type="ECO:0000256" key="2">
    <source>
        <dbReference type="SAM" id="SignalP"/>
    </source>
</evidence>
<evidence type="ECO:0000313" key="4">
    <source>
        <dbReference type="EMBL" id="ACU02461.1"/>
    </source>
</evidence>
<keyword evidence="1" id="KW-0812">Transmembrane</keyword>
<gene>
    <name evidence="4" type="ordered locus">Phep_0235</name>
</gene>
<keyword evidence="1" id="KW-1133">Transmembrane helix</keyword>
<organism evidence="4 5">
    <name type="scientific">Pedobacter heparinus (strain ATCC 13125 / DSM 2366 / CIP 104194 / JCM 7457 / NBRC 12017 / NCIMB 9290 / NRRL B-14731 / HIM 762-3)</name>
    <dbReference type="NCBI Taxonomy" id="485917"/>
    <lineage>
        <taxon>Bacteria</taxon>
        <taxon>Pseudomonadati</taxon>
        <taxon>Bacteroidota</taxon>
        <taxon>Sphingobacteriia</taxon>
        <taxon>Sphingobacteriales</taxon>
        <taxon>Sphingobacteriaceae</taxon>
        <taxon>Pedobacter</taxon>
    </lineage>
</organism>
<dbReference type="HOGENOM" id="CLU_083272_0_0_10"/>
<evidence type="ECO:0000259" key="3">
    <source>
        <dbReference type="Pfam" id="PF13559"/>
    </source>
</evidence>
<feature type="domain" description="Protein-glutamine gamma-glutamyltransferase-like C-terminal" evidence="3">
    <location>
        <begin position="167"/>
        <end position="222"/>
    </location>
</feature>
<feature type="chain" id="PRO_5002974327" description="Protein-glutamine gamma-glutamyltransferase-like C-terminal domain-containing protein" evidence="2">
    <location>
        <begin position="20"/>
        <end position="241"/>
    </location>
</feature>
<dbReference type="eggNOG" id="ENOG50303CZ">
    <property type="taxonomic scope" value="Bacteria"/>
</dbReference>
<dbReference type="KEGG" id="phe:Phep_0235"/>